<organism evidence="2 3">
    <name type="scientific">Neodothiora populina</name>
    <dbReference type="NCBI Taxonomy" id="2781224"/>
    <lineage>
        <taxon>Eukaryota</taxon>
        <taxon>Fungi</taxon>
        <taxon>Dikarya</taxon>
        <taxon>Ascomycota</taxon>
        <taxon>Pezizomycotina</taxon>
        <taxon>Dothideomycetes</taxon>
        <taxon>Dothideomycetidae</taxon>
        <taxon>Dothideales</taxon>
        <taxon>Dothioraceae</taxon>
        <taxon>Neodothiora</taxon>
    </lineage>
</organism>
<feature type="compositionally biased region" description="Polar residues" evidence="1">
    <location>
        <begin position="516"/>
        <end position="526"/>
    </location>
</feature>
<dbReference type="RefSeq" id="XP_069204252.1">
    <property type="nucleotide sequence ID" value="XM_069340780.1"/>
</dbReference>
<feature type="compositionally biased region" description="Low complexity" evidence="1">
    <location>
        <begin position="669"/>
        <end position="679"/>
    </location>
</feature>
<evidence type="ECO:0000313" key="2">
    <source>
        <dbReference type="EMBL" id="KAL1311403.1"/>
    </source>
</evidence>
<comment type="caution">
    <text evidence="2">The sequence shown here is derived from an EMBL/GenBank/DDBJ whole genome shotgun (WGS) entry which is preliminary data.</text>
</comment>
<feature type="compositionally biased region" description="Basic and acidic residues" evidence="1">
    <location>
        <begin position="929"/>
        <end position="938"/>
    </location>
</feature>
<accession>A0ABR3PPB6</accession>
<feature type="compositionally biased region" description="Basic and acidic residues" evidence="1">
    <location>
        <begin position="482"/>
        <end position="499"/>
    </location>
</feature>
<feature type="region of interest" description="Disordered" evidence="1">
    <location>
        <begin position="570"/>
        <end position="723"/>
    </location>
</feature>
<feature type="compositionally biased region" description="Polar residues" evidence="1">
    <location>
        <begin position="412"/>
        <end position="422"/>
    </location>
</feature>
<evidence type="ECO:0000256" key="1">
    <source>
        <dbReference type="SAM" id="MobiDB-lite"/>
    </source>
</evidence>
<feature type="compositionally biased region" description="Pro residues" evidence="1">
    <location>
        <begin position="1"/>
        <end position="13"/>
    </location>
</feature>
<dbReference type="GeneID" id="95975271"/>
<dbReference type="Pfam" id="PF11489">
    <property type="entry name" value="Aim21"/>
    <property type="match status" value="2"/>
</dbReference>
<protein>
    <recommendedName>
        <fullName evidence="4">Altered inheritance of mitochondria protein 21</fullName>
    </recommendedName>
</protein>
<feature type="compositionally biased region" description="Basic and acidic residues" evidence="1">
    <location>
        <begin position="637"/>
        <end position="655"/>
    </location>
</feature>
<feature type="region of interest" description="Disordered" evidence="1">
    <location>
        <begin position="893"/>
        <end position="969"/>
    </location>
</feature>
<feature type="region of interest" description="Disordered" evidence="1">
    <location>
        <begin position="823"/>
        <end position="867"/>
    </location>
</feature>
<sequence>MSAPQIPPRPSRSPRPESNNPTMNIPPIPPRPQRRLDRSISPSRAEYSRSPLNDLPAGPTSKRSSAAYIPAIVGEEGLEYESVEEQQATQTRNVAADLPIHAPKASVPQSTATSRIQTVTRTDSSQAAAAGVGGSAAEASSHPLKAKPSFSRSNLSLAAEEEGPPSVGLTVPMLKYAGDAQAPSPMPTTEDATESRNHHRKRSSRHEFGPPGSYGLHGHGLNSFHGINEPMDKFDEDWYKKHPEEYKKEKGRIYDPGHPSHEWALSSDDLNKLVHQSSSQGIGMGTTPEAVGTPSEQIGYLASEEYTSRMNSPRPLSLHGRRLSSGNQPPIASPLRKASAPADDQAMESDIEDIIHVDAPAHRVSKIGGGGYDPPKEDFGPEGGNTEEEGGWVVENGYGTPILASDEVAKNTDPTAEYQQPAISPEQERRGSDYHAGWDSEHRRNSGEPLSRVRTRDAASGAGTPLKDITEYEPLFPEDEKEPPKPKAVDHLKRPDLARHSFPSQDIWEDVPESLQYETTVDTPQQPEELGASTEFELPEKEQARKDGNEPTDRADFLSEEAVKMAKPHFKPGVADEMRPNLQQRFPSRDIWEDTPDSLQYETTVETPQMPEDLEASTGSLPPAYEGKPLPKFNRALAEETRPDLRQRFPSHDIWEDSPNSLHLETTVSGPQSPESTEPPSIPPRPSQSKPLIPPRPATKKPQVPARPARTISQEKIKSPPLVKAKPVNANFASLRAGFMNDLNSRLKIGPQAPKKEEELAEAPVEKAPLVDARKGRARGPARRKPAAAAAPATADEDSKVASGLAMSTTNVIWQIDEAGHLEVPSTEGSPVEVPTSEVPATEVSSTKVEHENAIETSTDPVGAEGDIADAGKLSEATLDRANAIQPGLEEALADSRSHGETPASGATDVAASVPDFTSEVPTSGGAAAKEEETDKVRHNALTSTPVGGATAEDTTEMVHASAQTGEKEITIPSEEDILKITVDGNAPEEGSVITKADGEEIVSHDV</sequence>
<feature type="compositionally biased region" description="Pro residues" evidence="1">
    <location>
        <begin position="680"/>
        <end position="697"/>
    </location>
</feature>
<evidence type="ECO:0008006" key="4">
    <source>
        <dbReference type="Google" id="ProtNLM"/>
    </source>
</evidence>
<dbReference type="EMBL" id="JBFMKM010000003">
    <property type="protein sequence ID" value="KAL1311403.1"/>
    <property type="molecule type" value="Genomic_DNA"/>
</dbReference>
<proteinExistence type="predicted"/>
<keyword evidence="3" id="KW-1185">Reference proteome</keyword>
<feature type="compositionally biased region" description="Polar residues" evidence="1">
    <location>
        <begin position="658"/>
        <end position="668"/>
    </location>
</feature>
<feature type="region of interest" description="Disordered" evidence="1">
    <location>
        <begin position="749"/>
        <end position="801"/>
    </location>
</feature>
<feature type="region of interest" description="Disordered" evidence="1">
    <location>
        <begin position="1"/>
        <end position="65"/>
    </location>
</feature>
<feature type="compositionally biased region" description="Basic and acidic residues" evidence="1">
    <location>
        <begin position="538"/>
        <end position="556"/>
    </location>
</feature>
<gene>
    <name evidence="2" type="ORF">AAFC00_001568</name>
</gene>
<dbReference type="InterPro" id="IPR021582">
    <property type="entry name" value="Aim21"/>
</dbReference>
<feature type="compositionally biased region" description="Basic and acidic residues" evidence="1">
    <location>
        <begin position="426"/>
        <end position="446"/>
    </location>
</feature>
<feature type="compositionally biased region" description="Polar residues" evidence="1">
    <location>
        <begin position="597"/>
        <end position="607"/>
    </location>
</feature>
<name>A0ABR3PPB6_9PEZI</name>
<feature type="compositionally biased region" description="Low complexity" evidence="1">
    <location>
        <begin position="124"/>
        <end position="141"/>
    </location>
</feature>
<feature type="compositionally biased region" description="Basic residues" evidence="1">
    <location>
        <begin position="776"/>
        <end position="786"/>
    </location>
</feature>
<reference evidence="2 3" key="1">
    <citation type="submission" date="2024-07" db="EMBL/GenBank/DDBJ databases">
        <title>Draft sequence of the Neodothiora populina.</title>
        <authorList>
            <person name="Drown D.D."/>
            <person name="Schuette U.S."/>
            <person name="Buechlein A.B."/>
            <person name="Rusch D.R."/>
            <person name="Winton L.W."/>
            <person name="Adams G.A."/>
        </authorList>
    </citation>
    <scope>NUCLEOTIDE SEQUENCE [LARGE SCALE GENOMIC DNA]</scope>
    <source>
        <strain evidence="2 3">CPC 39397</strain>
    </source>
</reference>
<feature type="compositionally biased region" description="Polar residues" evidence="1">
    <location>
        <begin position="107"/>
        <end position="123"/>
    </location>
</feature>
<dbReference type="Proteomes" id="UP001562354">
    <property type="component" value="Unassembled WGS sequence"/>
</dbReference>
<feature type="region of interest" description="Disordered" evidence="1">
    <location>
        <begin position="80"/>
        <end position="221"/>
    </location>
</feature>
<evidence type="ECO:0000313" key="3">
    <source>
        <dbReference type="Proteomes" id="UP001562354"/>
    </source>
</evidence>
<feature type="region of interest" description="Disordered" evidence="1">
    <location>
        <begin position="308"/>
        <end position="556"/>
    </location>
</feature>